<evidence type="ECO:0000256" key="1">
    <source>
        <dbReference type="ARBA" id="ARBA00023015"/>
    </source>
</evidence>
<keyword evidence="1" id="KW-0805">Transcription regulation</keyword>
<keyword evidence="3" id="KW-0804">Transcription</keyword>
<accession>A0ABS3UB02</accession>
<protein>
    <submittedName>
        <fullName evidence="5">MarR family transcriptional regulator</fullName>
    </submittedName>
</protein>
<evidence type="ECO:0000256" key="2">
    <source>
        <dbReference type="ARBA" id="ARBA00023125"/>
    </source>
</evidence>
<dbReference type="InterPro" id="IPR000835">
    <property type="entry name" value="HTH_MarR-typ"/>
</dbReference>
<comment type="caution">
    <text evidence="5">The sequence shown here is derived from an EMBL/GenBank/DDBJ whole genome shotgun (WGS) entry which is preliminary data.</text>
</comment>
<dbReference type="PROSITE" id="PS50995">
    <property type="entry name" value="HTH_MARR_2"/>
    <property type="match status" value="1"/>
</dbReference>
<evidence type="ECO:0000313" key="6">
    <source>
        <dbReference type="Proteomes" id="UP000679690"/>
    </source>
</evidence>
<sequence>MRDAADDFLDQWAAQRDDLDLDAMGTIGRILRLSRFVNARLKEYFAEHDLETWEFDVIATLRRSARPLTPKELAESVMIGSAALTNRIDRLVARGLVSREAVPGNRRSLHVTLTAEGRDLVDATIEGHVRNQRGMLGGLDADDAERFNRTLRTLLISLGDSR</sequence>
<dbReference type="Proteomes" id="UP000679690">
    <property type="component" value="Unassembled WGS sequence"/>
</dbReference>
<proteinExistence type="predicted"/>
<evidence type="ECO:0000256" key="3">
    <source>
        <dbReference type="ARBA" id="ARBA00023163"/>
    </source>
</evidence>
<name>A0ABS3UB02_9ACTN</name>
<feature type="domain" description="HTH marR-type" evidence="4">
    <location>
        <begin position="23"/>
        <end position="156"/>
    </location>
</feature>
<keyword evidence="2" id="KW-0238">DNA-binding</keyword>
<dbReference type="EMBL" id="JAGFNS010000001">
    <property type="protein sequence ID" value="MBO3735958.1"/>
    <property type="molecule type" value="Genomic_DNA"/>
</dbReference>
<dbReference type="PROSITE" id="PS01117">
    <property type="entry name" value="HTH_MARR_1"/>
    <property type="match status" value="1"/>
</dbReference>
<dbReference type="PANTHER" id="PTHR42756">
    <property type="entry name" value="TRANSCRIPTIONAL REGULATOR, MARR"/>
    <property type="match status" value="1"/>
</dbReference>
<dbReference type="PRINTS" id="PR00598">
    <property type="entry name" value="HTHMARR"/>
</dbReference>
<organism evidence="5 6">
    <name type="scientific">Actinoplanes flavus</name>
    <dbReference type="NCBI Taxonomy" id="2820290"/>
    <lineage>
        <taxon>Bacteria</taxon>
        <taxon>Bacillati</taxon>
        <taxon>Actinomycetota</taxon>
        <taxon>Actinomycetes</taxon>
        <taxon>Micromonosporales</taxon>
        <taxon>Micromonosporaceae</taxon>
        <taxon>Actinoplanes</taxon>
    </lineage>
</organism>
<keyword evidence="6" id="KW-1185">Reference proteome</keyword>
<evidence type="ECO:0000259" key="4">
    <source>
        <dbReference type="PROSITE" id="PS50995"/>
    </source>
</evidence>
<evidence type="ECO:0000313" key="5">
    <source>
        <dbReference type="EMBL" id="MBO3735958.1"/>
    </source>
</evidence>
<dbReference type="PANTHER" id="PTHR42756:SF1">
    <property type="entry name" value="TRANSCRIPTIONAL REPRESSOR OF EMRAB OPERON"/>
    <property type="match status" value="1"/>
</dbReference>
<dbReference type="RefSeq" id="WP_208465071.1">
    <property type="nucleotide sequence ID" value="NZ_JAGFNS010000001.1"/>
</dbReference>
<dbReference type="SUPFAM" id="SSF46785">
    <property type="entry name" value="Winged helix' DNA-binding domain"/>
    <property type="match status" value="1"/>
</dbReference>
<dbReference type="SMART" id="SM00347">
    <property type="entry name" value="HTH_MARR"/>
    <property type="match status" value="1"/>
</dbReference>
<dbReference type="InterPro" id="IPR036390">
    <property type="entry name" value="WH_DNA-bd_sf"/>
</dbReference>
<dbReference type="InterPro" id="IPR023187">
    <property type="entry name" value="Tscrpt_reg_MarR-type_CS"/>
</dbReference>
<reference evidence="5 6" key="1">
    <citation type="submission" date="2021-03" db="EMBL/GenBank/DDBJ databases">
        <title>Actinoplanes flavus sp. nov., a novel actinomycete isolated from Coconut Palm rhizosphere soil.</title>
        <authorList>
            <person name="Luo X."/>
        </authorList>
    </citation>
    <scope>NUCLEOTIDE SEQUENCE [LARGE SCALE GENOMIC DNA]</scope>
    <source>
        <strain evidence="5 6">NEAU-H7</strain>
    </source>
</reference>
<dbReference type="InterPro" id="IPR036388">
    <property type="entry name" value="WH-like_DNA-bd_sf"/>
</dbReference>
<dbReference type="Pfam" id="PF12802">
    <property type="entry name" value="MarR_2"/>
    <property type="match status" value="1"/>
</dbReference>
<dbReference type="Gene3D" id="1.10.10.10">
    <property type="entry name" value="Winged helix-like DNA-binding domain superfamily/Winged helix DNA-binding domain"/>
    <property type="match status" value="1"/>
</dbReference>
<gene>
    <name evidence="5" type="ORF">J5X75_00295</name>
</gene>